<dbReference type="InterPro" id="IPR046625">
    <property type="entry name" value="DUF6737"/>
</dbReference>
<dbReference type="Proteomes" id="UP000222310">
    <property type="component" value="Unassembled WGS sequence"/>
</dbReference>
<dbReference type="PANTHER" id="PTHR36046:SF1">
    <property type="entry name" value="DUF6737 DOMAIN-CONTAINING PROTEIN"/>
    <property type="match status" value="1"/>
</dbReference>
<keyword evidence="1" id="KW-1133">Transmembrane helix</keyword>
<name>A0A9Q6EHJ0_NOSLI</name>
<dbReference type="GeneID" id="57093036"/>
<feature type="transmembrane region" description="Helical" evidence="1">
    <location>
        <begin position="20"/>
        <end position="37"/>
    </location>
</feature>
<keyword evidence="1" id="KW-0812">Transmembrane</keyword>
<dbReference type="AlphaFoldDB" id="A0A9Q6EHJ0"/>
<evidence type="ECO:0000313" key="3">
    <source>
        <dbReference type="EMBL" id="PHJ90311.1"/>
    </source>
</evidence>
<dbReference type="RefSeq" id="WP_099069956.1">
    <property type="nucleotide sequence ID" value="NZ_LAHD01000245.1"/>
</dbReference>
<organism evidence="3 4">
    <name type="scientific">Nostoc linckia z8</name>
    <dbReference type="NCBI Taxonomy" id="1628746"/>
    <lineage>
        <taxon>Bacteria</taxon>
        <taxon>Bacillati</taxon>
        <taxon>Cyanobacteriota</taxon>
        <taxon>Cyanophyceae</taxon>
        <taxon>Nostocales</taxon>
        <taxon>Nostocaceae</taxon>
        <taxon>Nostoc</taxon>
    </lineage>
</organism>
<protein>
    <recommendedName>
        <fullName evidence="2">DUF6737 domain-containing protein</fullName>
    </recommendedName>
</protein>
<accession>A0A9Q6EHJ0</accession>
<feature type="transmembrane region" description="Helical" evidence="1">
    <location>
        <begin position="44"/>
        <end position="66"/>
    </location>
</feature>
<evidence type="ECO:0000313" key="4">
    <source>
        <dbReference type="Proteomes" id="UP000222310"/>
    </source>
</evidence>
<comment type="caution">
    <text evidence="3">The sequence shown here is derived from an EMBL/GenBank/DDBJ whole genome shotgun (WGS) entry which is preliminary data.</text>
</comment>
<dbReference type="EMBL" id="LAHD01000245">
    <property type="protein sequence ID" value="PHJ90311.1"/>
    <property type="molecule type" value="Genomic_DNA"/>
</dbReference>
<proteinExistence type="predicted"/>
<dbReference type="Pfam" id="PF20522">
    <property type="entry name" value="DUF6737"/>
    <property type="match status" value="1"/>
</dbReference>
<evidence type="ECO:0000259" key="2">
    <source>
        <dbReference type="Pfam" id="PF20522"/>
    </source>
</evidence>
<feature type="domain" description="DUF6737" evidence="2">
    <location>
        <begin position="8"/>
        <end position="64"/>
    </location>
</feature>
<keyword evidence="1" id="KW-0472">Membrane</keyword>
<dbReference type="PANTHER" id="PTHR36046">
    <property type="entry name" value="PROTEIN, PUTATIVE-RELATED"/>
    <property type="match status" value="1"/>
</dbReference>
<sequence length="82" mass="9663">MSEQKSLNPWNYKPWWCQPWSILLTGVTLIVGSWLLFKTIWFTVLVSIPIASWMGFFILIWPQLIIRSGILESYNNSERVDC</sequence>
<reference evidence="3 4" key="1">
    <citation type="submission" date="2015-02" db="EMBL/GenBank/DDBJ databases">
        <title>Nostoc linckia genome annotation.</title>
        <authorList>
            <person name="Zhou Z."/>
        </authorList>
    </citation>
    <scope>NUCLEOTIDE SEQUENCE [LARGE SCALE GENOMIC DNA]</scope>
    <source>
        <strain evidence="4">z8</strain>
    </source>
</reference>
<evidence type="ECO:0000256" key="1">
    <source>
        <dbReference type="SAM" id="Phobius"/>
    </source>
</evidence>
<gene>
    <name evidence="3" type="ORF">VF08_37370</name>
</gene>